<reference evidence="1 2" key="1">
    <citation type="submission" date="2013-11" db="EMBL/GenBank/DDBJ databases">
        <title>Opisthorchis viverrini - life in the bile duct.</title>
        <authorList>
            <person name="Young N.D."/>
            <person name="Nagarajan N."/>
            <person name="Lin S.J."/>
            <person name="Korhonen P.K."/>
            <person name="Jex A.R."/>
            <person name="Hall R.S."/>
            <person name="Safavi-Hemami H."/>
            <person name="Kaewkong W."/>
            <person name="Bertrand D."/>
            <person name="Gao S."/>
            <person name="Seet Q."/>
            <person name="Wongkham S."/>
            <person name="Teh B.T."/>
            <person name="Wongkham C."/>
            <person name="Intapan P.M."/>
            <person name="Maleewong W."/>
            <person name="Yang X."/>
            <person name="Hu M."/>
            <person name="Wang Z."/>
            <person name="Hofmann A."/>
            <person name="Sternberg P.W."/>
            <person name="Tan P."/>
            <person name="Wang J."/>
            <person name="Gasser R.B."/>
        </authorList>
    </citation>
    <scope>NUCLEOTIDE SEQUENCE [LARGE SCALE GENOMIC DNA]</scope>
</reference>
<gene>
    <name evidence="1" type="ORF">T265_07207</name>
</gene>
<name>A0A074ZDT1_OPIVI</name>
<dbReference type="KEGG" id="ovi:T265_07207"/>
<organism evidence="1 2">
    <name type="scientific">Opisthorchis viverrini</name>
    <name type="common">Southeast Asian liver fluke</name>
    <dbReference type="NCBI Taxonomy" id="6198"/>
    <lineage>
        <taxon>Eukaryota</taxon>
        <taxon>Metazoa</taxon>
        <taxon>Spiralia</taxon>
        <taxon>Lophotrochozoa</taxon>
        <taxon>Platyhelminthes</taxon>
        <taxon>Trematoda</taxon>
        <taxon>Digenea</taxon>
        <taxon>Opisthorchiida</taxon>
        <taxon>Opisthorchiata</taxon>
        <taxon>Opisthorchiidae</taxon>
        <taxon>Opisthorchis</taxon>
    </lineage>
</organism>
<evidence type="ECO:0000313" key="1">
    <source>
        <dbReference type="EMBL" id="KER25333.1"/>
    </source>
</evidence>
<accession>A0A074ZDT1</accession>
<dbReference type="EMBL" id="KL596780">
    <property type="protein sequence ID" value="KER25333.1"/>
    <property type="molecule type" value="Genomic_DNA"/>
</dbReference>
<dbReference type="GeneID" id="20321386"/>
<evidence type="ECO:0000313" key="2">
    <source>
        <dbReference type="Proteomes" id="UP000054324"/>
    </source>
</evidence>
<dbReference type="RefSeq" id="XP_009170927.1">
    <property type="nucleotide sequence ID" value="XM_009172663.1"/>
</dbReference>
<dbReference type="AlphaFoldDB" id="A0A074ZDT1"/>
<proteinExistence type="predicted"/>
<dbReference type="CTD" id="20321386"/>
<keyword evidence="2" id="KW-1185">Reference proteome</keyword>
<sequence length="166" mass="19167">MYRDISNILATEAAWCSTFSCLETSQTRVIQLGPSEMQPNQMIPETIHGILEQATILDGGKVFSSVERFQQSTCRSAAQPTRFVRQPQRNVEKQLVKPRPPGSFDHRLHKGQVTTILRQLESFINPFSDIEDHDFRWLCREETLPPVFLRQKFPLAGLWQRDAQKI</sequence>
<dbReference type="Proteomes" id="UP000054324">
    <property type="component" value="Unassembled WGS sequence"/>
</dbReference>
<protein>
    <submittedName>
        <fullName evidence="1">Uncharacterized protein</fullName>
    </submittedName>
</protein>